<gene>
    <name evidence="1" type="ORF">FRX31_010047</name>
</gene>
<accession>A0A7J6WSL4</accession>
<name>A0A7J6WSL4_THATH</name>
<proteinExistence type="predicted"/>
<reference evidence="1 2" key="1">
    <citation type="submission" date="2020-06" db="EMBL/GenBank/DDBJ databases">
        <title>Transcriptomic and genomic resources for Thalictrum thalictroides and T. hernandezii: Facilitating candidate gene discovery in an emerging model plant lineage.</title>
        <authorList>
            <person name="Arias T."/>
            <person name="Riano-Pachon D.M."/>
            <person name="Di Stilio V.S."/>
        </authorList>
    </citation>
    <scope>NUCLEOTIDE SEQUENCE [LARGE SCALE GENOMIC DNA]</scope>
    <source>
        <strain evidence="2">cv. WT478/WT964</strain>
        <tissue evidence="1">Leaves</tissue>
    </source>
</reference>
<organism evidence="1 2">
    <name type="scientific">Thalictrum thalictroides</name>
    <name type="common">Rue-anemone</name>
    <name type="synonym">Anemone thalictroides</name>
    <dbReference type="NCBI Taxonomy" id="46969"/>
    <lineage>
        <taxon>Eukaryota</taxon>
        <taxon>Viridiplantae</taxon>
        <taxon>Streptophyta</taxon>
        <taxon>Embryophyta</taxon>
        <taxon>Tracheophyta</taxon>
        <taxon>Spermatophyta</taxon>
        <taxon>Magnoliopsida</taxon>
        <taxon>Ranunculales</taxon>
        <taxon>Ranunculaceae</taxon>
        <taxon>Thalictroideae</taxon>
        <taxon>Thalictrum</taxon>
    </lineage>
</organism>
<dbReference type="EMBL" id="JABWDY010010826">
    <property type="protein sequence ID" value="KAF5200366.1"/>
    <property type="molecule type" value="Genomic_DNA"/>
</dbReference>
<dbReference type="AlphaFoldDB" id="A0A7J6WSL4"/>
<comment type="caution">
    <text evidence="1">The sequence shown here is derived from an EMBL/GenBank/DDBJ whole genome shotgun (WGS) entry which is preliminary data.</text>
</comment>
<protein>
    <submittedName>
        <fullName evidence="1">Uncharacterized protein</fullName>
    </submittedName>
</protein>
<dbReference type="Proteomes" id="UP000554482">
    <property type="component" value="Unassembled WGS sequence"/>
</dbReference>
<evidence type="ECO:0000313" key="1">
    <source>
        <dbReference type="EMBL" id="KAF5200366.1"/>
    </source>
</evidence>
<keyword evidence="2" id="KW-1185">Reference proteome</keyword>
<sequence>MKDCTEINDKRAQNGEDFVYYEVRIVVRSVPTPRYVVGCTAWLGNEKFLWWIAGVTAGWVLREIGREHSIRCALCRGLYSYKLDTQWFKEQI</sequence>
<evidence type="ECO:0000313" key="2">
    <source>
        <dbReference type="Proteomes" id="UP000554482"/>
    </source>
</evidence>